<keyword evidence="3" id="KW-1185">Reference proteome</keyword>
<name>A0A4Z2HZH3_9TELE</name>
<evidence type="ECO:0000256" key="1">
    <source>
        <dbReference type="SAM" id="MobiDB-lite"/>
    </source>
</evidence>
<dbReference type="AlphaFoldDB" id="A0A4Z2HZH3"/>
<reference evidence="2 3" key="1">
    <citation type="submission" date="2019-03" db="EMBL/GenBank/DDBJ databases">
        <title>First draft genome of Liparis tanakae, snailfish: a comprehensive survey of snailfish specific genes.</title>
        <authorList>
            <person name="Kim W."/>
            <person name="Song I."/>
            <person name="Jeong J.-H."/>
            <person name="Kim D."/>
            <person name="Kim S."/>
            <person name="Ryu S."/>
            <person name="Song J.Y."/>
            <person name="Lee S.K."/>
        </authorList>
    </citation>
    <scope>NUCLEOTIDE SEQUENCE [LARGE SCALE GENOMIC DNA]</scope>
    <source>
        <tissue evidence="2">Muscle</tissue>
    </source>
</reference>
<dbReference type="Proteomes" id="UP000314294">
    <property type="component" value="Unassembled WGS sequence"/>
</dbReference>
<accession>A0A4Z2HZH3</accession>
<feature type="region of interest" description="Disordered" evidence="1">
    <location>
        <begin position="1"/>
        <end position="31"/>
    </location>
</feature>
<comment type="caution">
    <text evidence="2">The sequence shown here is derived from an EMBL/GenBank/DDBJ whole genome shotgun (WGS) entry which is preliminary data.</text>
</comment>
<organism evidence="2 3">
    <name type="scientific">Liparis tanakae</name>
    <name type="common">Tanaka's snailfish</name>
    <dbReference type="NCBI Taxonomy" id="230148"/>
    <lineage>
        <taxon>Eukaryota</taxon>
        <taxon>Metazoa</taxon>
        <taxon>Chordata</taxon>
        <taxon>Craniata</taxon>
        <taxon>Vertebrata</taxon>
        <taxon>Euteleostomi</taxon>
        <taxon>Actinopterygii</taxon>
        <taxon>Neopterygii</taxon>
        <taxon>Teleostei</taxon>
        <taxon>Neoteleostei</taxon>
        <taxon>Acanthomorphata</taxon>
        <taxon>Eupercaria</taxon>
        <taxon>Perciformes</taxon>
        <taxon>Cottioidei</taxon>
        <taxon>Cottales</taxon>
        <taxon>Liparidae</taxon>
        <taxon>Liparis</taxon>
    </lineage>
</organism>
<feature type="compositionally biased region" description="Basic and acidic residues" evidence="1">
    <location>
        <begin position="1"/>
        <end position="10"/>
    </location>
</feature>
<proteinExistence type="predicted"/>
<gene>
    <name evidence="2" type="ORF">EYF80_018787</name>
</gene>
<protein>
    <submittedName>
        <fullName evidence="2">Uncharacterized protein</fullName>
    </submittedName>
</protein>
<evidence type="ECO:0000313" key="3">
    <source>
        <dbReference type="Proteomes" id="UP000314294"/>
    </source>
</evidence>
<sequence>MTLSKKRDVEPQPMSLPATGAGRGNDGEEAKAPSSASFFQLVACGLVAYPVHQSMCESLFCGRGQCLCGLWRRGTGGRGTGHGGTGDGAGDGGRGTGTVVTETEQGYGGFLSFRVGNALLLPPWRPSPSGASSEKRDIFHKDGSMTRLQPRCAKAPPKLHLTSTRTLRSTGSSLLRVPNTKLRTMGDRQRHACGTVFLTT</sequence>
<evidence type="ECO:0000313" key="2">
    <source>
        <dbReference type="EMBL" id="TNN70971.1"/>
    </source>
</evidence>
<dbReference type="EMBL" id="SRLO01000156">
    <property type="protein sequence ID" value="TNN70971.1"/>
    <property type="molecule type" value="Genomic_DNA"/>
</dbReference>